<evidence type="ECO:0000313" key="3">
    <source>
        <dbReference type="Proteomes" id="UP000295132"/>
    </source>
</evidence>
<sequence length="66" mass="7596">MASFFLPVVCPDCGRIAVEDHHYKTGAGYSICQCCGCEVDPEAKYDREKIFLILRKKKERGMEDFF</sequence>
<evidence type="ECO:0000313" key="4">
    <source>
        <dbReference type="Proteomes" id="UP001178888"/>
    </source>
</evidence>
<reference evidence="2 3" key="1">
    <citation type="submission" date="2019-03" db="EMBL/GenBank/DDBJ databases">
        <title>Bacillus niacini sp. nov. a Nicotinate-Metabolizing Mesophile Isolated from Soil.</title>
        <authorList>
            <person name="Zhang G."/>
        </authorList>
    </citation>
    <scope>NUCLEOTIDE SEQUENCE [LARGE SCALE GENOMIC DNA]</scope>
    <source>
        <strain evidence="2 3">WN066</strain>
    </source>
</reference>
<accession>A0A4R5VPM9</accession>
<dbReference type="Proteomes" id="UP000295132">
    <property type="component" value="Unassembled WGS sequence"/>
</dbReference>
<reference evidence="1" key="2">
    <citation type="submission" date="2023-08" db="EMBL/GenBank/DDBJ databases">
        <title>Nitrogen cycling bacteria in agricultural field soils.</title>
        <authorList>
            <person name="Jang J."/>
        </authorList>
    </citation>
    <scope>NUCLEOTIDE SEQUENCE</scope>
    <source>
        <strain evidence="1">PS3-36</strain>
    </source>
</reference>
<protein>
    <submittedName>
        <fullName evidence="2">Uncharacterized protein</fullName>
    </submittedName>
</protein>
<proteinExistence type="predicted"/>
<evidence type="ECO:0000313" key="2">
    <source>
        <dbReference type="EMBL" id="TDK59479.1"/>
    </source>
</evidence>
<dbReference type="Proteomes" id="UP001178888">
    <property type="component" value="Unassembled WGS sequence"/>
</dbReference>
<evidence type="ECO:0000313" key="1">
    <source>
        <dbReference type="EMBL" id="MDQ6598135.1"/>
    </source>
</evidence>
<dbReference type="EMBL" id="SMYO01000009">
    <property type="protein sequence ID" value="TDK59479.1"/>
    <property type="molecule type" value="Genomic_DNA"/>
</dbReference>
<comment type="caution">
    <text evidence="2">The sequence shown here is derived from an EMBL/GenBank/DDBJ whole genome shotgun (WGS) entry which is preliminary data.</text>
</comment>
<gene>
    <name evidence="2" type="ORF">E2K98_19865</name>
    <name evidence="1" type="ORF">RCG21_17530</name>
</gene>
<dbReference type="EMBL" id="JAVGVR010000001">
    <property type="protein sequence ID" value="MDQ6598135.1"/>
    <property type="molecule type" value="Genomic_DNA"/>
</dbReference>
<dbReference type="AlphaFoldDB" id="A0A4R5VPM9"/>
<name>A0A4R5VPM9_9BACI</name>
<dbReference type="RefSeq" id="WP_133337159.1">
    <property type="nucleotide sequence ID" value="NZ_JAVGVR010000001.1"/>
</dbReference>
<keyword evidence="4" id="KW-1185">Reference proteome</keyword>
<organism evidence="2 3">
    <name type="scientific">Bacillus salipaludis</name>
    <dbReference type="NCBI Taxonomy" id="2547811"/>
    <lineage>
        <taxon>Bacteria</taxon>
        <taxon>Bacillati</taxon>
        <taxon>Bacillota</taxon>
        <taxon>Bacilli</taxon>
        <taxon>Bacillales</taxon>
        <taxon>Bacillaceae</taxon>
        <taxon>Bacillus</taxon>
    </lineage>
</organism>